<evidence type="ECO:0000256" key="1">
    <source>
        <dbReference type="SAM" id="MobiDB-lite"/>
    </source>
</evidence>
<feature type="compositionally biased region" description="Basic and acidic residues" evidence="1">
    <location>
        <begin position="164"/>
        <end position="182"/>
    </location>
</feature>
<comment type="caution">
    <text evidence="2">The sequence shown here is derived from an EMBL/GenBank/DDBJ whole genome shotgun (WGS) entry which is preliminary data.</text>
</comment>
<feature type="compositionally biased region" description="Basic and acidic residues" evidence="1">
    <location>
        <begin position="201"/>
        <end position="213"/>
    </location>
</feature>
<organism evidence="2 3">
    <name type="scientific">Friedmanniomyces endolithicus</name>
    <dbReference type="NCBI Taxonomy" id="329885"/>
    <lineage>
        <taxon>Eukaryota</taxon>
        <taxon>Fungi</taxon>
        <taxon>Dikarya</taxon>
        <taxon>Ascomycota</taxon>
        <taxon>Pezizomycotina</taxon>
        <taxon>Dothideomycetes</taxon>
        <taxon>Dothideomycetidae</taxon>
        <taxon>Mycosphaerellales</taxon>
        <taxon>Teratosphaeriaceae</taxon>
        <taxon>Friedmanniomyces</taxon>
    </lineage>
</organism>
<proteinExistence type="predicted"/>
<gene>
    <name evidence="2" type="ORF">LTR91_026886</name>
</gene>
<feature type="non-terminal residue" evidence="2">
    <location>
        <position position="1"/>
    </location>
</feature>
<dbReference type="EMBL" id="JAUJLE010001594">
    <property type="protein sequence ID" value="KAK0948896.1"/>
    <property type="molecule type" value="Genomic_DNA"/>
</dbReference>
<protein>
    <submittedName>
        <fullName evidence="2">Uncharacterized protein</fullName>
    </submittedName>
</protein>
<evidence type="ECO:0000313" key="2">
    <source>
        <dbReference type="EMBL" id="KAK0948896.1"/>
    </source>
</evidence>
<name>A0AAN6K1L5_9PEZI</name>
<sequence>TGMGQIVKGHWGVCLLERDEGSDTEMLSPGDSEMHDSVTEPTRSQHHDSIGDEAHGAEYRLENVKNPLRQPPVCSHPKERLALPEHDDGVGTQNEPRTMKPEGSIGERSILWEEAKPVSQDAVGEEPVAYKEANQEPASREVGHSLVDQERTDTGSMRTNPVDHALRDPEQRDYTGMERVPDDELTSNPLSPRMASTSQAERTHARIFEGADG</sequence>
<feature type="region of interest" description="Disordered" evidence="1">
    <location>
        <begin position="83"/>
        <end position="102"/>
    </location>
</feature>
<dbReference type="Proteomes" id="UP001175353">
    <property type="component" value="Unassembled WGS sequence"/>
</dbReference>
<keyword evidence="3" id="KW-1185">Reference proteome</keyword>
<accession>A0AAN6K1L5</accession>
<feature type="region of interest" description="Disordered" evidence="1">
    <location>
        <begin position="130"/>
        <end position="213"/>
    </location>
</feature>
<evidence type="ECO:0000313" key="3">
    <source>
        <dbReference type="Proteomes" id="UP001175353"/>
    </source>
</evidence>
<feature type="compositionally biased region" description="Polar residues" evidence="1">
    <location>
        <begin position="186"/>
        <end position="200"/>
    </location>
</feature>
<feature type="compositionally biased region" description="Basic and acidic residues" evidence="1">
    <location>
        <begin position="138"/>
        <end position="153"/>
    </location>
</feature>
<reference evidence="2" key="1">
    <citation type="submission" date="2023-06" db="EMBL/GenBank/DDBJ databases">
        <title>Black Yeasts Isolated from many extreme environments.</title>
        <authorList>
            <person name="Coleine C."/>
            <person name="Stajich J.E."/>
            <person name="Selbmann L."/>
        </authorList>
    </citation>
    <scope>NUCLEOTIDE SEQUENCE</scope>
    <source>
        <strain evidence="2">CCFEE 5200</strain>
    </source>
</reference>
<feature type="region of interest" description="Disordered" evidence="1">
    <location>
        <begin position="20"/>
        <end position="56"/>
    </location>
</feature>
<dbReference type="AlphaFoldDB" id="A0AAN6K1L5"/>
<feature type="compositionally biased region" description="Basic and acidic residues" evidence="1">
    <location>
        <begin position="32"/>
        <end position="56"/>
    </location>
</feature>